<dbReference type="Proteomes" id="UP000682308">
    <property type="component" value="Unassembled WGS sequence"/>
</dbReference>
<organism evidence="1 2">
    <name type="scientific">Streptomyces tuirus</name>
    <dbReference type="NCBI Taxonomy" id="68278"/>
    <lineage>
        <taxon>Bacteria</taxon>
        <taxon>Bacillati</taxon>
        <taxon>Actinomycetota</taxon>
        <taxon>Actinomycetes</taxon>
        <taxon>Kitasatosporales</taxon>
        <taxon>Streptomycetaceae</taxon>
        <taxon>Streptomyces</taxon>
    </lineage>
</organism>
<keyword evidence="2" id="KW-1185">Reference proteome</keyword>
<evidence type="ECO:0000313" key="1">
    <source>
        <dbReference type="EMBL" id="MBR8642913.1"/>
    </source>
</evidence>
<sequence length="56" mass="5298">MLVAAFSVAAALGALGGFSDVKDEVRANSVWPSVAVNADAGSSGNSVGSGADEAGS</sequence>
<reference evidence="1 2" key="1">
    <citation type="submission" date="2021-04" db="EMBL/GenBank/DDBJ databases">
        <title>Characterization of the biosynthetic gene cluster of new lipopeptides with antitumor activity in the genome of the marine Streptomyces PHM034.</title>
        <authorList>
            <person name="Ceniceros A."/>
            <person name="Canedo L."/>
            <person name="Mendez C."/>
            <person name="Olano C."/>
            <person name="Schleissner C."/>
            <person name="Cuevas C."/>
            <person name="De La Calle F."/>
            <person name="Salas J.A."/>
        </authorList>
    </citation>
    <scope>NUCLEOTIDE SEQUENCE [LARGE SCALE GENOMIC DNA]</scope>
    <source>
        <strain evidence="1 2">PHM034</strain>
    </source>
</reference>
<proteinExistence type="predicted"/>
<comment type="caution">
    <text evidence="1">The sequence shown here is derived from an EMBL/GenBank/DDBJ whole genome shotgun (WGS) entry which is preliminary data.</text>
</comment>
<dbReference type="EMBL" id="JAGTPG010000002">
    <property type="protein sequence ID" value="MBR8642913.1"/>
    <property type="molecule type" value="Genomic_DNA"/>
</dbReference>
<accession>A0A941FDR5</accession>
<gene>
    <name evidence="1" type="ORF">KEF29_35330</name>
</gene>
<name>A0A941FDR5_9ACTN</name>
<dbReference type="AlphaFoldDB" id="A0A941FDR5"/>
<protein>
    <submittedName>
        <fullName evidence="1">Uncharacterized protein</fullName>
    </submittedName>
</protein>
<evidence type="ECO:0000313" key="2">
    <source>
        <dbReference type="Proteomes" id="UP000682308"/>
    </source>
</evidence>